<keyword evidence="1" id="KW-1133">Transmembrane helix</keyword>
<evidence type="ECO:0000313" key="2">
    <source>
        <dbReference type="EMBL" id="MEI4772013.1"/>
    </source>
</evidence>
<keyword evidence="3" id="KW-1185">Reference proteome</keyword>
<dbReference type="Proteomes" id="UP001364890">
    <property type="component" value="Unassembled WGS sequence"/>
</dbReference>
<feature type="transmembrane region" description="Helical" evidence="1">
    <location>
        <begin position="67"/>
        <end position="85"/>
    </location>
</feature>
<accession>A0ABU8FAJ4</accession>
<reference evidence="2 3" key="1">
    <citation type="submission" date="2024-01" db="EMBL/GenBank/DDBJ databases">
        <title>Seven novel Bacillus-like species.</title>
        <authorList>
            <person name="Liu G."/>
        </authorList>
    </citation>
    <scope>NUCLEOTIDE SEQUENCE [LARGE SCALE GENOMIC DNA]</scope>
    <source>
        <strain evidence="2 3">FJAT-51614</strain>
    </source>
</reference>
<comment type="caution">
    <text evidence="2">The sequence shown here is derived from an EMBL/GenBank/DDBJ whole genome shotgun (WGS) entry which is preliminary data.</text>
</comment>
<feature type="transmembrane region" description="Helical" evidence="1">
    <location>
        <begin position="9"/>
        <end position="29"/>
    </location>
</feature>
<sequence length="87" mass="9849">MKEPTLKKVAYGIAMAIAIIIVHFVDVHVYPMAPIFALLLAILITYLGIIFINKSDRFDKTISRSKYNLLNALVVFVLFIAYFTIAQ</sequence>
<protein>
    <submittedName>
        <fullName evidence="2">Uncharacterized protein</fullName>
    </submittedName>
</protein>
<keyword evidence="1" id="KW-0812">Transmembrane</keyword>
<keyword evidence="1" id="KW-0472">Membrane</keyword>
<dbReference type="RefSeq" id="WP_336499562.1">
    <property type="nucleotide sequence ID" value="NZ_JBAWSY010000039.1"/>
</dbReference>
<organism evidence="2 3">
    <name type="scientific">Psychrobacillus mangrovi</name>
    <dbReference type="NCBI Taxonomy" id="3117745"/>
    <lineage>
        <taxon>Bacteria</taxon>
        <taxon>Bacillati</taxon>
        <taxon>Bacillota</taxon>
        <taxon>Bacilli</taxon>
        <taxon>Bacillales</taxon>
        <taxon>Bacillaceae</taxon>
        <taxon>Psychrobacillus</taxon>
    </lineage>
</organism>
<evidence type="ECO:0000313" key="3">
    <source>
        <dbReference type="Proteomes" id="UP001364890"/>
    </source>
</evidence>
<name>A0ABU8FAJ4_9BACI</name>
<evidence type="ECO:0000256" key="1">
    <source>
        <dbReference type="SAM" id="Phobius"/>
    </source>
</evidence>
<feature type="transmembrane region" description="Helical" evidence="1">
    <location>
        <begin position="35"/>
        <end position="55"/>
    </location>
</feature>
<dbReference type="EMBL" id="JBAWSY010000039">
    <property type="protein sequence ID" value="MEI4772013.1"/>
    <property type="molecule type" value="Genomic_DNA"/>
</dbReference>
<gene>
    <name evidence="2" type="ORF">WAX74_20670</name>
</gene>
<proteinExistence type="predicted"/>